<organism evidence="3 4">
    <name type="scientific">Streptomyces cinereospinus</name>
    <dbReference type="NCBI Taxonomy" id="285561"/>
    <lineage>
        <taxon>Bacteria</taxon>
        <taxon>Bacillati</taxon>
        <taxon>Actinomycetota</taxon>
        <taxon>Actinomycetes</taxon>
        <taxon>Kitasatosporales</taxon>
        <taxon>Streptomycetaceae</taxon>
        <taxon>Streptomyces</taxon>
    </lineage>
</organism>
<dbReference type="EMBL" id="JBHMCY010000022">
    <property type="protein sequence ID" value="MFB9463810.1"/>
    <property type="molecule type" value="Genomic_DNA"/>
</dbReference>
<feature type="region of interest" description="Disordered" evidence="2">
    <location>
        <begin position="1"/>
        <end position="24"/>
    </location>
</feature>
<dbReference type="Gene3D" id="2.40.260.10">
    <property type="entry name" value="Sortase"/>
    <property type="match status" value="1"/>
</dbReference>
<dbReference type="InterPro" id="IPR042001">
    <property type="entry name" value="Sortase_F"/>
</dbReference>
<dbReference type="CDD" id="cd05829">
    <property type="entry name" value="Sortase_F"/>
    <property type="match status" value="1"/>
</dbReference>
<keyword evidence="4" id="KW-1185">Reference proteome</keyword>
<evidence type="ECO:0000256" key="2">
    <source>
        <dbReference type="SAM" id="MobiDB-lite"/>
    </source>
</evidence>
<dbReference type="InterPro" id="IPR023365">
    <property type="entry name" value="Sortase_dom-sf"/>
</dbReference>
<evidence type="ECO:0000256" key="1">
    <source>
        <dbReference type="ARBA" id="ARBA00022801"/>
    </source>
</evidence>
<name>A0ABV5N0K1_9ACTN</name>
<dbReference type="Proteomes" id="UP001589709">
    <property type="component" value="Unassembled WGS sequence"/>
</dbReference>
<sequence>MTAAGPSATPPVQRAPDGQHPGHGGRLTLWGVAIVIIGVSVFGGRQEPDTTPAAPRSPAPTAAPARTQQAVRALPRSTPTRLSIPKISVDAPFVPLAVGASGQLEPPPAAETNLVGWYAKGVSPGEQGTSIVAGHVDTATSAAVFAGLYELRRGDRFTVARADGRKAHFVVDDTQTFAKDDFPDKLVYADRGRPEVRLITCAGEYDRSAKDYTENLVVFAHLV</sequence>
<dbReference type="InterPro" id="IPR005754">
    <property type="entry name" value="Sortase"/>
</dbReference>
<accession>A0ABV5N0K1</accession>
<dbReference type="SUPFAM" id="SSF63817">
    <property type="entry name" value="Sortase"/>
    <property type="match status" value="1"/>
</dbReference>
<proteinExistence type="predicted"/>
<feature type="compositionally biased region" description="Low complexity" evidence="2">
    <location>
        <begin position="50"/>
        <end position="73"/>
    </location>
</feature>
<dbReference type="Pfam" id="PF04203">
    <property type="entry name" value="Sortase"/>
    <property type="match status" value="1"/>
</dbReference>
<keyword evidence="1" id="KW-0378">Hydrolase</keyword>
<comment type="caution">
    <text evidence="3">The sequence shown here is derived from an EMBL/GenBank/DDBJ whole genome shotgun (WGS) entry which is preliminary data.</text>
</comment>
<reference evidence="3 4" key="1">
    <citation type="submission" date="2024-09" db="EMBL/GenBank/DDBJ databases">
        <authorList>
            <person name="Sun Q."/>
            <person name="Mori K."/>
        </authorList>
    </citation>
    <scope>NUCLEOTIDE SEQUENCE [LARGE SCALE GENOMIC DNA]</scope>
    <source>
        <strain evidence="3 4">JCM 6917</strain>
    </source>
</reference>
<dbReference type="RefSeq" id="WP_381346202.1">
    <property type="nucleotide sequence ID" value="NZ_JBHMCY010000022.1"/>
</dbReference>
<evidence type="ECO:0000313" key="4">
    <source>
        <dbReference type="Proteomes" id="UP001589709"/>
    </source>
</evidence>
<dbReference type="NCBIfam" id="NF033748">
    <property type="entry name" value="class_F_sortase"/>
    <property type="match status" value="1"/>
</dbReference>
<gene>
    <name evidence="3" type="ORF">ACFF45_14115</name>
</gene>
<evidence type="ECO:0000313" key="3">
    <source>
        <dbReference type="EMBL" id="MFB9463810.1"/>
    </source>
</evidence>
<feature type="region of interest" description="Disordered" evidence="2">
    <location>
        <begin position="46"/>
        <end position="76"/>
    </location>
</feature>
<protein>
    <submittedName>
        <fullName evidence="3">Class F sortase</fullName>
    </submittedName>
</protein>